<gene>
    <name evidence="2" type="ORF">JK360_02105</name>
</gene>
<accession>A0ABS1MJQ4</accession>
<evidence type="ECO:0000256" key="1">
    <source>
        <dbReference type="SAM" id="Phobius"/>
    </source>
</evidence>
<comment type="caution">
    <text evidence="2">The sequence shown here is derived from an EMBL/GenBank/DDBJ whole genome shotgun (WGS) entry which is preliminary data.</text>
</comment>
<feature type="transmembrane region" description="Helical" evidence="1">
    <location>
        <begin position="12"/>
        <end position="31"/>
    </location>
</feature>
<protein>
    <submittedName>
        <fullName evidence="2">Uncharacterized protein</fullName>
    </submittedName>
</protein>
<dbReference type="RefSeq" id="WP_201801364.1">
    <property type="nucleotide sequence ID" value="NZ_JAERRI010000001.1"/>
</dbReference>
<keyword evidence="3" id="KW-1185">Reference proteome</keyword>
<evidence type="ECO:0000313" key="2">
    <source>
        <dbReference type="EMBL" id="MBL1088198.1"/>
    </source>
</evidence>
<evidence type="ECO:0000313" key="3">
    <source>
        <dbReference type="Proteomes" id="UP000629371"/>
    </source>
</evidence>
<feature type="transmembrane region" description="Helical" evidence="1">
    <location>
        <begin position="89"/>
        <end position="109"/>
    </location>
</feature>
<name>A0ABS1MJQ4_9ACTN</name>
<dbReference type="Proteomes" id="UP000629371">
    <property type="component" value="Unassembled WGS sequence"/>
</dbReference>
<dbReference type="EMBL" id="JAERRI010000001">
    <property type="protein sequence ID" value="MBL1088198.1"/>
    <property type="molecule type" value="Genomic_DNA"/>
</dbReference>
<keyword evidence="1" id="KW-0472">Membrane</keyword>
<proteinExistence type="predicted"/>
<keyword evidence="1" id="KW-0812">Transmembrane</keyword>
<organism evidence="2 3">
    <name type="scientific">Streptomyces siderophoricus</name>
    <dbReference type="NCBI Taxonomy" id="2802281"/>
    <lineage>
        <taxon>Bacteria</taxon>
        <taxon>Bacillati</taxon>
        <taxon>Actinomycetota</taxon>
        <taxon>Actinomycetes</taxon>
        <taxon>Kitasatosporales</taxon>
        <taxon>Streptomycetaceae</taxon>
        <taxon>Streptomyces</taxon>
    </lineage>
</organism>
<feature type="transmembrane region" description="Helical" evidence="1">
    <location>
        <begin position="37"/>
        <end position="55"/>
    </location>
</feature>
<keyword evidence="1" id="KW-1133">Transmembrane helix</keyword>
<reference evidence="2 3" key="1">
    <citation type="submission" date="2021-01" db="EMBL/GenBank/DDBJ databases">
        <title>WGS of actinomycetes isolated from Thailand.</title>
        <authorList>
            <person name="Thawai C."/>
        </authorList>
    </citation>
    <scope>NUCLEOTIDE SEQUENCE [LARGE SCALE GENOMIC DNA]</scope>
    <source>
        <strain evidence="2 3">CH9-7</strain>
    </source>
</reference>
<sequence>MKKPSWDAWATGKSAGMILLMLPVLAVVAFVAQILEALYYAAVCVFYVITSPYWITRTVWRALRPVRTAEHAVRRTEAREAISSTVKGCGCVLAGLAIPAAIIVVVALANH</sequence>